<feature type="transmembrane region" description="Helical" evidence="1">
    <location>
        <begin position="377"/>
        <end position="401"/>
    </location>
</feature>
<keyword evidence="1" id="KW-0472">Membrane</keyword>
<dbReference type="Pfam" id="PF02308">
    <property type="entry name" value="MgtC"/>
    <property type="match status" value="1"/>
</dbReference>
<feature type="domain" description="DUF4010" evidence="3">
    <location>
        <begin position="191"/>
        <end position="400"/>
    </location>
</feature>
<feature type="transmembrane region" description="Helical" evidence="1">
    <location>
        <begin position="245"/>
        <end position="269"/>
    </location>
</feature>
<dbReference type="OrthoDB" id="9813718at2"/>
<dbReference type="Proteomes" id="UP000321548">
    <property type="component" value="Unassembled WGS sequence"/>
</dbReference>
<organism evidence="4 5">
    <name type="scientific">Zeimonas arvi</name>
    <dbReference type="NCBI Taxonomy" id="2498847"/>
    <lineage>
        <taxon>Bacteria</taxon>
        <taxon>Pseudomonadati</taxon>
        <taxon>Pseudomonadota</taxon>
        <taxon>Betaproteobacteria</taxon>
        <taxon>Burkholderiales</taxon>
        <taxon>Burkholderiaceae</taxon>
        <taxon>Zeimonas</taxon>
    </lineage>
</organism>
<evidence type="ECO:0000256" key="1">
    <source>
        <dbReference type="SAM" id="Phobius"/>
    </source>
</evidence>
<dbReference type="InterPro" id="IPR025105">
    <property type="entry name" value="DUF4010"/>
</dbReference>
<protein>
    <submittedName>
        <fullName evidence="4">MgtC/SapB family protein</fullName>
    </submittedName>
</protein>
<feature type="domain" description="MgtC/SapB/SrpB/YhiD N-terminal" evidence="2">
    <location>
        <begin position="24"/>
        <end position="142"/>
    </location>
</feature>
<feature type="transmembrane region" description="Helical" evidence="1">
    <location>
        <begin position="18"/>
        <end position="35"/>
    </location>
</feature>
<keyword evidence="1" id="KW-1133">Transmembrane helix</keyword>
<keyword evidence="5" id="KW-1185">Reference proteome</keyword>
<comment type="caution">
    <text evidence="4">The sequence shown here is derived from an EMBL/GenBank/DDBJ whole genome shotgun (WGS) entry which is preliminary data.</text>
</comment>
<proteinExistence type="predicted"/>
<feature type="transmembrane region" description="Helical" evidence="1">
    <location>
        <begin position="213"/>
        <end position="233"/>
    </location>
</feature>
<feature type="transmembrane region" description="Helical" evidence="1">
    <location>
        <begin position="342"/>
        <end position="365"/>
    </location>
</feature>
<feature type="transmembrane region" description="Helical" evidence="1">
    <location>
        <begin position="408"/>
        <end position="428"/>
    </location>
</feature>
<reference evidence="4 5" key="1">
    <citation type="submission" date="2019-06" db="EMBL/GenBank/DDBJ databases">
        <title>Quisquiliibacterium sp. nov., isolated from a maize field.</title>
        <authorList>
            <person name="Lin S.-Y."/>
            <person name="Tsai C.-F."/>
            <person name="Young C.-C."/>
        </authorList>
    </citation>
    <scope>NUCLEOTIDE SEQUENCE [LARGE SCALE GENOMIC DNA]</scope>
    <source>
        <strain evidence="4 5">CC-CFT501</strain>
    </source>
</reference>
<gene>
    <name evidence="4" type="ORF">FHP08_18110</name>
</gene>
<dbReference type="Pfam" id="PF13194">
    <property type="entry name" value="DUF4010"/>
    <property type="match status" value="1"/>
</dbReference>
<feature type="transmembrane region" description="Helical" evidence="1">
    <location>
        <begin position="47"/>
        <end position="64"/>
    </location>
</feature>
<dbReference type="PANTHER" id="PTHR39084:SF1">
    <property type="entry name" value="DUF4010 DOMAIN-CONTAINING PROTEIN"/>
    <property type="match status" value="1"/>
</dbReference>
<feature type="transmembrane region" description="Helical" evidence="1">
    <location>
        <begin position="153"/>
        <end position="171"/>
    </location>
</feature>
<feature type="transmembrane region" description="Helical" evidence="1">
    <location>
        <begin position="70"/>
        <end position="89"/>
    </location>
</feature>
<evidence type="ECO:0000313" key="4">
    <source>
        <dbReference type="EMBL" id="TXL61804.1"/>
    </source>
</evidence>
<dbReference type="EMBL" id="VDUY01000011">
    <property type="protein sequence ID" value="TXL61804.1"/>
    <property type="molecule type" value="Genomic_DNA"/>
</dbReference>
<dbReference type="PANTHER" id="PTHR39084">
    <property type="entry name" value="MEMBRANE PROTEIN-RELATED"/>
    <property type="match status" value="1"/>
</dbReference>
<dbReference type="InterPro" id="IPR049177">
    <property type="entry name" value="MgtC_SapB_SrpB_YhiD_N"/>
</dbReference>
<feature type="transmembrane region" description="Helical" evidence="1">
    <location>
        <begin position="315"/>
        <end position="335"/>
    </location>
</feature>
<feature type="transmembrane region" description="Helical" evidence="1">
    <location>
        <begin position="276"/>
        <end position="295"/>
    </location>
</feature>
<keyword evidence="1" id="KW-0812">Transmembrane</keyword>
<accession>A0A5C8NIW0</accession>
<feature type="transmembrane region" description="Helical" evidence="1">
    <location>
        <begin position="186"/>
        <end position="204"/>
    </location>
</feature>
<dbReference type="RefSeq" id="WP_147705918.1">
    <property type="nucleotide sequence ID" value="NZ_VDUY01000011.1"/>
</dbReference>
<evidence type="ECO:0000259" key="3">
    <source>
        <dbReference type="Pfam" id="PF13194"/>
    </source>
</evidence>
<sequence length="433" mass="44360">MDFSELIQLRFGANPEAGLLRTFAIALAIGLLIGLERERHAEPVAGLRTFGLTGLLGAVCAMLAEMYAFPWLLAAGVLAVGGMTVTAHIHDRAARADPDTTTTVAIMLCFGLGALVWGGYAEIAAPLAIVVTSLLYFKPELKGITEGLGRRDLVSILQFGVLSLIILPVVPDRGYGPYGALNPHRIWLMVVLISGVSLAGYLALRMVGPKHGAALVGLLGGLVSSTATTLTYSREARESGSDTRLSALVILLACSVVFGRLAVLCAVTAPALLTGLWPLLLAGALPLLGAAALTWKHMGEQGPPSMPEVGNPTELRTSLSFGALYALVLVLAAILSNEVGAGGLYALAAVSGMTDVDAIALSGMQLLGLDQIGGDEAITVIGLAVLSNTVVKAATAVAVGGRALGRRITAGFGGSALAIVATLLWVQANGAAS</sequence>
<dbReference type="AlphaFoldDB" id="A0A5C8NIW0"/>
<evidence type="ECO:0000259" key="2">
    <source>
        <dbReference type="Pfam" id="PF02308"/>
    </source>
</evidence>
<name>A0A5C8NIW0_9BURK</name>
<evidence type="ECO:0000313" key="5">
    <source>
        <dbReference type="Proteomes" id="UP000321548"/>
    </source>
</evidence>